<dbReference type="RefSeq" id="WP_005867626.1">
    <property type="nucleotide sequence ID" value="NZ_AKFS01000031.1"/>
</dbReference>
<accession>J0P2B9</accession>
<dbReference type="PRINTS" id="PR00455">
    <property type="entry name" value="HTHTETR"/>
</dbReference>
<comment type="caution">
    <text evidence="6">The sequence shown here is derived from an EMBL/GenBank/DDBJ whole genome shotgun (WGS) entry which is preliminary data.</text>
</comment>
<evidence type="ECO:0000256" key="2">
    <source>
        <dbReference type="ARBA" id="ARBA00023125"/>
    </source>
</evidence>
<protein>
    <submittedName>
        <fullName evidence="6">Transcriptional regulator, TetR family</fullName>
    </submittedName>
</protein>
<proteinExistence type="predicted"/>
<reference evidence="6 7" key="1">
    <citation type="submission" date="2012-05" db="EMBL/GenBank/DDBJ databases">
        <authorList>
            <person name="Harkins D.M."/>
            <person name="Madupu R."/>
            <person name="Durkin A.S."/>
            <person name="Torralba M."/>
            <person name="Methe B."/>
            <person name="Sutton G.G."/>
            <person name="Nelson K.E."/>
        </authorList>
    </citation>
    <scope>NUCLEOTIDE SEQUENCE [LARGE SCALE GENOMIC DNA]</scope>
    <source>
        <strain evidence="6 7">F0490</strain>
    </source>
</reference>
<dbReference type="InterPro" id="IPR001647">
    <property type="entry name" value="HTH_TetR"/>
</dbReference>
<evidence type="ECO:0000256" key="1">
    <source>
        <dbReference type="ARBA" id="ARBA00023015"/>
    </source>
</evidence>
<evidence type="ECO:0000256" key="3">
    <source>
        <dbReference type="ARBA" id="ARBA00023163"/>
    </source>
</evidence>
<dbReference type="EMBL" id="AKFS01000031">
    <property type="protein sequence ID" value="EJF51537.1"/>
    <property type="molecule type" value="Genomic_DNA"/>
</dbReference>
<keyword evidence="3" id="KW-0804">Transcription</keyword>
<name>J0P2B9_9ACTO</name>
<evidence type="ECO:0000256" key="4">
    <source>
        <dbReference type="PROSITE-ProRule" id="PRU00335"/>
    </source>
</evidence>
<organism evidence="6 7">
    <name type="scientific">Schaalia georgiae F0490</name>
    <dbReference type="NCBI Taxonomy" id="1125717"/>
    <lineage>
        <taxon>Bacteria</taxon>
        <taxon>Bacillati</taxon>
        <taxon>Actinomycetota</taxon>
        <taxon>Actinomycetes</taxon>
        <taxon>Actinomycetales</taxon>
        <taxon>Actinomycetaceae</taxon>
        <taxon>Schaalia</taxon>
    </lineage>
</organism>
<feature type="domain" description="HTH tetR-type" evidence="5">
    <location>
        <begin position="2"/>
        <end position="62"/>
    </location>
</feature>
<dbReference type="PANTHER" id="PTHR30055:SF234">
    <property type="entry name" value="HTH-TYPE TRANSCRIPTIONAL REGULATOR BETI"/>
    <property type="match status" value="1"/>
</dbReference>
<keyword evidence="7" id="KW-1185">Reference proteome</keyword>
<dbReference type="GO" id="GO:0003700">
    <property type="term" value="F:DNA-binding transcription factor activity"/>
    <property type="evidence" value="ECO:0007669"/>
    <property type="project" value="TreeGrafter"/>
</dbReference>
<dbReference type="InterPro" id="IPR023772">
    <property type="entry name" value="DNA-bd_HTH_TetR-type_CS"/>
</dbReference>
<evidence type="ECO:0000313" key="6">
    <source>
        <dbReference type="EMBL" id="EJF51537.1"/>
    </source>
</evidence>
<dbReference type="PROSITE" id="PS01081">
    <property type="entry name" value="HTH_TETR_1"/>
    <property type="match status" value="1"/>
</dbReference>
<dbReference type="InterPro" id="IPR050109">
    <property type="entry name" value="HTH-type_TetR-like_transc_reg"/>
</dbReference>
<evidence type="ECO:0000259" key="5">
    <source>
        <dbReference type="PROSITE" id="PS50977"/>
    </source>
</evidence>
<dbReference type="InterPro" id="IPR009057">
    <property type="entry name" value="Homeodomain-like_sf"/>
</dbReference>
<dbReference type="PATRIC" id="fig|1125717.3.peg.207"/>
<keyword evidence="1" id="KW-0805">Transcription regulation</keyword>
<dbReference type="Pfam" id="PF00440">
    <property type="entry name" value="TetR_N"/>
    <property type="match status" value="1"/>
</dbReference>
<feature type="DNA-binding region" description="H-T-H motif" evidence="4">
    <location>
        <begin position="25"/>
        <end position="44"/>
    </location>
</feature>
<dbReference type="SUPFAM" id="SSF46689">
    <property type="entry name" value="Homeodomain-like"/>
    <property type="match status" value="1"/>
</dbReference>
<dbReference type="GO" id="GO:0000976">
    <property type="term" value="F:transcription cis-regulatory region binding"/>
    <property type="evidence" value="ECO:0007669"/>
    <property type="project" value="TreeGrafter"/>
</dbReference>
<dbReference type="PROSITE" id="PS50977">
    <property type="entry name" value="HTH_TETR_2"/>
    <property type="match status" value="1"/>
</dbReference>
<keyword evidence="2 4" id="KW-0238">DNA-binding</keyword>
<gene>
    <name evidence="6" type="ORF">HMPREF1317_1140</name>
</gene>
<dbReference type="AlphaFoldDB" id="J0P2B9"/>
<dbReference type="Gene3D" id="1.10.357.10">
    <property type="entry name" value="Tetracycline Repressor, domain 2"/>
    <property type="match status" value="1"/>
</dbReference>
<sequence>MVDKREALKRAAHQMFSQKGYKATSIAQIAARAHVAVGSFYNYFPSKEAIFLEVYIEENNRARQQMIETIDWEADPIAITGDLFDQVRTGVRDNRILAEWGNPALSGTLHTHFQSEAREEDYPFHQFLITTIATKLADAGFDEAAVARLLNVYRLVYFMDTHITESDFPGFDEALETLITHFVKGVFA</sequence>
<dbReference type="PANTHER" id="PTHR30055">
    <property type="entry name" value="HTH-TYPE TRANSCRIPTIONAL REGULATOR RUTR"/>
    <property type="match status" value="1"/>
</dbReference>
<evidence type="ECO:0000313" key="7">
    <source>
        <dbReference type="Proteomes" id="UP000004578"/>
    </source>
</evidence>
<dbReference type="Proteomes" id="UP000004578">
    <property type="component" value="Unassembled WGS sequence"/>
</dbReference>